<evidence type="ECO:0000259" key="6">
    <source>
        <dbReference type="PROSITE" id="PS50929"/>
    </source>
</evidence>
<keyword evidence="2 5" id="KW-0812">Transmembrane</keyword>
<keyword evidence="7" id="KW-0067">ATP-binding</keyword>
<comment type="subcellular location">
    <subcellularLocation>
        <location evidence="1">Cell membrane</location>
        <topology evidence="1">Multi-pass membrane protein</topology>
    </subcellularLocation>
</comment>
<feature type="transmembrane region" description="Helical" evidence="5">
    <location>
        <begin position="240"/>
        <end position="258"/>
    </location>
</feature>
<evidence type="ECO:0000313" key="7">
    <source>
        <dbReference type="EMBL" id="MFC6673781.1"/>
    </source>
</evidence>
<dbReference type="PROSITE" id="PS50929">
    <property type="entry name" value="ABC_TM1F"/>
    <property type="match status" value="1"/>
</dbReference>
<dbReference type="SUPFAM" id="SSF90123">
    <property type="entry name" value="ABC transporter transmembrane region"/>
    <property type="match status" value="1"/>
</dbReference>
<feature type="domain" description="ABC transmembrane type-1" evidence="6">
    <location>
        <begin position="128"/>
        <end position="374"/>
    </location>
</feature>
<feature type="transmembrane region" description="Helical" evidence="5">
    <location>
        <begin position="215"/>
        <end position="234"/>
    </location>
</feature>
<evidence type="ECO:0000256" key="2">
    <source>
        <dbReference type="ARBA" id="ARBA00022692"/>
    </source>
</evidence>
<name>A0ABW2A8E7_9GAMM</name>
<keyword evidence="7" id="KW-0547">Nucleotide-binding</keyword>
<protein>
    <submittedName>
        <fullName evidence="7">ABC transporter ATP-binding protein</fullName>
    </submittedName>
</protein>
<proteinExistence type="predicted"/>
<dbReference type="Proteomes" id="UP001596422">
    <property type="component" value="Unassembled WGS sequence"/>
</dbReference>
<feature type="transmembrane region" description="Helical" evidence="5">
    <location>
        <begin position="140"/>
        <end position="158"/>
    </location>
</feature>
<keyword evidence="4 5" id="KW-0472">Membrane</keyword>
<dbReference type="RefSeq" id="WP_379912446.1">
    <property type="nucleotide sequence ID" value="NZ_JBHSWE010000001.1"/>
</dbReference>
<feature type="transmembrane region" description="Helical" evidence="5">
    <location>
        <begin position="93"/>
        <end position="110"/>
    </location>
</feature>
<keyword evidence="3 5" id="KW-1133">Transmembrane helix</keyword>
<feature type="transmembrane region" description="Helical" evidence="5">
    <location>
        <begin position="27"/>
        <end position="47"/>
    </location>
</feature>
<gene>
    <name evidence="7" type="ORF">ACFQDL_29595</name>
</gene>
<dbReference type="GO" id="GO:0005524">
    <property type="term" value="F:ATP binding"/>
    <property type="evidence" value="ECO:0007669"/>
    <property type="project" value="UniProtKB-KW"/>
</dbReference>
<keyword evidence="8" id="KW-1185">Reference proteome</keyword>
<evidence type="ECO:0000313" key="8">
    <source>
        <dbReference type="Proteomes" id="UP001596422"/>
    </source>
</evidence>
<sequence length="391" mass="44888">MFEQLHLLSDELVATYFSHSHWWLHTTVHWILLGSPIMLTGLLALQLHKTLRFYLHKSQQLLPAKNIQRSKMHREISGTLYSYIVFNTGRQQVLLFLVALLSLPLLYITLEIPKHIVNHAIGTDDFPIDIVGIQLDQLEFLFGLCLLYLLAISLNGSLKYSVNLFKGILAESILRRLRVKVYSLWRKRQGESNQSQVIPVIVQELEAIAGFAGDIVVLPVFQGGTFLTILFFLFMQDPLLGAAAVSLLPVQLIVIPHLQKKVNYLGRLRMKEVRHLGRVIGDHTDQFPSKTVSAFASIRTLQSLRIQIYRRKFMMKGLYNFVTHMTPFFFYTIGGYLVIEEKLTFGALVAALAAHKDFSAPLKELFRYYQTLEDVRIRWNELAILLKRQPG</sequence>
<dbReference type="InterPro" id="IPR036640">
    <property type="entry name" value="ABC1_TM_sf"/>
</dbReference>
<evidence type="ECO:0000256" key="4">
    <source>
        <dbReference type="ARBA" id="ARBA00023136"/>
    </source>
</evidence>
<organism evidence="7 8">
    <name type="scientific">Marinobacterium aestuariivivens</name>
    <dbReference type="NCBI Taxonomy" id="1698799"/>
    <lineage>
        <taxon>Bacteria</taxon>
        <taxon>Pseudomonadati</taxon>
        <taxon>Pseudomonadota</taxon>
        <taxon>Gammaproteobacteria</taxon>
        <taxon>Oceanospirillales</taxon>
        <taxon>Oceanospirillaceae</taxon>
        <taxon>Marinobacterium</taxon>
    </lineage>
</organism>
<feature type="transmembrane region" description="Helical" evidence="5">
    <location>
        <begin position="318"/>
        <end position="339"/>
    </location>
</feature>
<reference evidence="8" key="1">
    <citation type="journal article" date="2019" name="Int. J. Syst. Evol. Microbiol.">
        <title>The Global Catalogue of Microorganisms (GCM) 10K type strain sequencing project: providing services to taxonomists for standard genome sequencing and annotation.</title>
        <authorList>
            <consortium name="The Broad Institute Genomics Platform"/>
            <consortium name="The Broad Institute Genome Sequencing Center for Infectious Disease"/>
            <person name="Wu L."/>
            <person name="Ma J."/>
        </authorList>
    </citation>
    <scope>NUCLEOTIDE SEQUENCE [LARGE SCALE GENOMIC DNA]</scope>
    <source>
        <strain evidence="8">NBRC 111756</strain>
    </source>
</reference>
<comment type="caution">
    <text evidence="7">The sequence shown here is derived from an EMBL/GenBank/DDBJ whole genome shotgun (WGS) entry which is preliminary data.</text>
</comment>
<evidence type="ECO:0000256" key="1">
    <source>
        <dbReference type="ARBA" id="ARBA00004651"/>
    </source>
</evidence>
<evidence type="ECO:0000256" key="3">
    <source>
        <dbReference type="ARBA" id="ARBA00022989"/>
    </source>
</evidence>
<accession>A0ABW2A8E7</accession>
<evidence type="ECO:0000256" key="5">
    <source>
        <dbReference type="SAM" id="Phobius"/>
    </source>
</evidence>
<dbReference type="EMBL" id="JBHSWE010000001">
    <property type="protein sequence ID" value="MFC6673781.1"/>
    <property type="molecule type" value="Genomic_DNA"/>
</dbReference>
<dbReference type="InterPro" id="IPR011527">
    <property type="entry name" value="ABC1_TM_dom"/>
</dbReference>
<dbReference type="Gene3D" id="1.20.1560.10">
    <property type="entry name" value="ABC transporter type 1, transmembrane domain"/>
    <property type="match status" value="1"/>
</dbReference>